<dbReference type="EMBL" id="BSUM01000003">
    <property type="protein sequence ID" value="GMA33645.1"/>
    <property type="molecule type" value="Genomic_DNA"/>
</dbReference>
<dbReference type="Pfam" id="PF05713">
    <property type="entry name" value="MobC"/>
    <property type="match status" value="1"/>
</dbReference>
<keyword evidence="6" id="KW-1185">Reference proteome</keyword>
<feature type="compositionally biased region" description="Polar residues" evidence="1">
    <location>
        <begin position="1"/>
        <end position="16"/>
    </location>
</feature>
<reference evidence="4" key="2">
    <citation type="submission" date="2023-02" db="EMBL/GenBank/DDBJ databases">
        <authorList>
            <person name="Sun Q."/>
            <person name="Mori K."/>
        </authorList>
    </citation>
    <scope>NUCLEOTIDE SEQUENCE</scope>
    <source>
        <strain evidence="4">NBRC 112290</strain>
    </source>
</reference>
<gene>
    <name evidence="3" type="ORF">GCM10025875_36370</name>
    <name evidence="4" type="ORF">GCM10025875_37040</name>
    <name evidence="5" type="ORF">GCM10025875_37680</name>
</gene>
<evidence type="ECO:0000259" key="2">
    <source>
        <dbReference type="Pfam" id="PF05713"/>
    </source>
</evidence>
<dbReference type="EMBL" id="BSUM01000004">
    <property type="protein sequence ID" value="GMA33712.1"/>
    <property type="molecule type" value="Genomic_DNA"/>
</dbReference>
<feature type="region of interest" description="Disordered" evidence="1">
    <location>
        <begin position="1"/>
        <end position="28"/>
    </location>
</feature>
<dbReference type="EMBL" id="BSUM01000005">
    <property type="protein sequence ID" value="GMA33776.1"/>
    <property type="molecule type" value="Genomic_DNA"/>
</dbReference>
<proteinExistence type="predicted"/>
<organism evidence="4 6">
    <name type="scientific">Litorihabitans aurantiacus</name>
    <dbReference type="NCBI Taxonomy" id="1930061"/>
    <lineage>
        <taxon>Bacteria</taxon>
        <taxon>Bacillati</taxon>
        <taxon>Actinomycetota</taxon>
        <taxon>Actinomycetes</taxon>
        <taxon>Micrococcales</taxon>
        <taxon>Beutenbergiaceae</taxon>
        <taxon>Litorihabitans</taxon>
    </lineage>
</organism>
<name>A0AA37XIG7_9MICO</name>
<dbReference type="AlphaFoldDB" id="A0AA37XIG7"/>
<evidence type="ECO:0000313" key="4">
    <source>
        <dbReference type="EMBL" id="GMA33712.1"/>
    </source>
</evidence>
<feature type="domain" description="Bacterial mobilisation" evidence="2">
    <location>
        <begin position="90"/>
        <end position="137"/>
    </location>
</feature>
<protein>
    <recommendedName>
        <fullName evidence="2">Bacterial mobilisation domain-containing protein</fullName>
    </recommendedName>
</protein>
<evidence type="ECO:0000313" key="6">
    <source>
        <dbReference type="Proteomes" id="UP001157161"/>
    </source>
</evidence>
<evidence type="ECO:0000256" key="1">
    <source>
        <dbReference type="SAM" id="MobiDB-lite"/>
    </source>
</evidence>
<dbReference type="Proteomes" id="UP001157161">
    <property type="component" value="Unassembled WGS sequence"/>
</dbReference>
<sequence length="142" mass="15187">MSETSQTGTPAPSRATTQRRRRRVEGGRKVRYEVRATTEEAGALLVLAERYGVSVPKLLIDSALAGGSQAAAASASEREAVLRQLLAAQRTLAGVGNNVNQIARRANIDGEIVADLLTTHARARELVGQIAELVTELRVMGR</sequence>
<accession>A0AA37XIG7</accession>
<comment type="caution">
    <text evidence="4">The sequence shown here is derived from an EMBL/GenBank/DDBJ whole genome shotgun (WGS) entry which is preliminary data.</text>
</comment>
<evidence type="ECO:0000313" key="5">
    <source>
        <dbReference type="EMBL" id="GMA33776.1"/>
    </source>
</evidence>
<evidence type="ECO:0000313" key="3">
    <source>
        <dbReference type="EMBL" id="GMA33645.1"/>
    </source>
</evidence>
<reference evidence="4" key="1">
    <citation type="journal article" date="2014" name="Int. J. Syst. Evol. Microbiol.">
        <title>Complete genome sequence of Corynebacterium casei LMG S-19264T (=DSM 44701T), isolated from a smear-ripened cheese.</title>
        <authorList>
            <consortium name="US DOE Joint Genome Institute (JGI-PGF)"/>
            <person name="Walter F."/>
            <person name="Albersmeier A."/>
            <person name="Kalinowski J."/>
            <person name="Ruckert C."/>
        </authorList>
    </citation>
    <scope>NUCLEOTIDE SEQUENCE</scope>
    <source>
        <strain evidence="4">NBRC 112290</strain>
    </source>
</reference>
<dbReference type="InterPro" id="IPR008687">
    <property type="entry name" value="MobC"/>
</dbReference>